<protein>
    <submittedName>
        <fullName evidence="2">Uncharacterized protein</fullName>
    </submittedName>
</protein>
<feature type="transmembrane region" description="Helical" evidence="1">
    <location>
        <begin position="152"/>
        <end position="170"/>
    </location>
</feature>
<feature type="transmembrane region" description="Helical" evidence="1">
    <location>
        <begin position="341"/>
        <end position="362"/>
    </location>
</feature>
<feature type="transmembrane region" description="Helical" evidence="1">
    <location>
        <begin position="213"/>
        <end position="236"/>
    </location>
</feature>
<evidence type="ECO:0000256" key="1">
    <source>
        <dbReference type="SAM" id="Phobius"/>
    </source>
</evidence>
<keyword evidence="1" id="KW-0812">Transmembrane</keyword>
<dbReference type="PROSITE" id="PS51257">
    <property type="entry name" value="PROKAR_LIPOPROTEIN"/>
    <property type="match status" value="1"/>
</dbReference>
<dbReference type="Proteomes" id="UP000510822">
    <property type="component" value="Chromosome"/>
</dbReference>
<evidence type="ECO:0000313" key="3">
    <source>
        <dbReference type="Proteomes" id="UP000510822"/>
    </source>
</evidence>
<feature type="transmembrane region" description="Helical" evidence="1">
    <location>
        <begin position="414"/>
        <end position="436"/>
    </location>
</feature>
<feature type="transmembrane region" description="Helical" evidence="1">
    <location>
        <begin position="176"/>
        <end position="201"/>
    </location>
</feature>
<gene>
    <name evidence="2" type="ORF">HZU75_05310</name>
</gene>
<feature type="transmembrane region" description="Helical" evidence="1">
    <location>
        <begin position="311"/>
        <end position="329"/>
    </location>
</feature>
<feature type="transmembrane region" description="Helical" evidence="1">
    <location>
        <begin position="124"/>
        <end position="140"/>
    </location>
</feature>
<proteinExistence type="predicted"/>
<organism evidence="2 3">
    <name type="scientific">Chitinibacter fontanus</name>
    <dbReference type="NCBI Taxonomy" id="1737446"/>
    <lineage>
        <taxon>Bacteria</taxon>
        <taxon>Pseudomonadati</taxon>
        <taxon>Pseudomonadota</taxon>
        <taxon>Betaproteobacteria</taxon>
        <taxon>Neisseriales</taxon>
        <taxon>Chitinibacteraceae</taxon>
        <taxon>Chitinibacter</taxon>
    </lineage>
</organism>
<sequence length="630" mass="71404">MLNRQKNLSKSYASLASGVGNLGSVIVLFACWVLAHPYRGIWHDARVYLIQAYHLANPQWFVGELWFAYGSQGNFTIFPYLYLKVLKLFSVMHGAFIVSMFGGLFWILALYALIGFFVQGCYRFILVLMLVCLPLSYSIFPSLDLYLNENFATARPFSLGLACIALYLYLRRKSVMVGICSLMALILHPLMGAGAVTIIIFTELLKLNSKWIWVAVIGVILFLLMLSLPNMSGVWFELVRSTSRIVVVKSMHSIQWFPIVLVMSSLILGWRLASYREIYFSALVVVALCILLSLVCSLILPVALILQLQPWRILSVGLVLVFVVIADILRQVAPSKQRFFVIWFGGVWIVACAQQQYVLLILGLCLAFRPRYLKPMFESADVQLSTLIILTLWLVCCGWLRGGGISEQLLMLRFMGQAFYLWLPIFFLPLACGVTYSLVTHWIAKVAVLCLTVIFALVSHDQRGVRQIQTELSYSLDQSLGQNEFEGKVVFWPDHAEWVWFGLRAANYVGSIQAIGIAFYQEHALNLWRRMAWVESIAPRVPKNVLFDKEEGWDLHSAKWLSGAAWLSGLDLIHLCKKSNVDVVFLRKNYPSLGAKKITSLLVDDGLWFSYGCAVVREGADTYDRPYRVN</sequence>
<keyword evidence="3" id="KW-1185">Reference proteome</keyword>
<evidence type="ECO:0000313" key="2">
    <source>
        <dbReference type="EMBL" id="QLI80987.1"/>
    </source>
</evidence>
<feature type="transmembrane region" description="Helical" evidence="1">
    <location>
        <begin position="382"/>
        <end position="402"/>
    </location>
</feature>
<dbReference type="EMBL" id="CP058952">
    <property type="protein sequence ID" value="QLI80987.1"/>
    <property type="molecule type" value="Genomic_DNA"/>
</dbReference>
<feature type="transmembrane region" description="Helical" evidence="1">
    <location>
        <begin position="442"/>
        <end position="459"/>
    </location>
</feature>
<feature type="transmembrane region" description="Helical" evidence="1">
    <location>
        <begin position="95"/>
        <end position="118"/>
    </location>
</feature>
<keyword evidence="1" id="KW-0472">Membrane</keyword>
<accession>A0A7D5ZFR8</accession>
<keyword evidence="1" id="KW-1133">Transmembrane helix</keyword>
<feature type="transmembrane region" description="Helical" evidence="1">
    <location>
        <begin position="280"/>
        <end position="305"/>
    </location>
</feature>
<dbReference type="AlphaFoldDB" id="A0A7D5ZFR8"/>
<dbReference type="KEGG" id="cfon:HZU75_05310"/>
<reference evidence="2 3" key="1">
    <citation type="journal article" date="2016" name="Int. J. Syst. Evol. Microbiol.">
        <title>Chitinibacter fontanus sp. nov., isolated from a spring.</title>
        <authorList>
            <person name="Sheu S.Y."/>
            <person name="Li Y.S."/>
            <person name="Young C.C."/>
            <person name="Chen W.M."/>
        </authorList>
    </citation>
    <scope>NUCLEOTIDE SEQUENCE [LARGE SCALE GENOMIC DNA]</scope>
    <source>
        <strain evidence="2 3">STM-7</strain>
    </source>
</reference>
<feature type="transmembrane region" description="Helical" evidence="1">
    <location>
        <begin position="12"/>
        <end position="35"/>
    </location>
</feature>
<name>A0A7D5ZFR8_9NEIS</name>
<dbReference type="RefSeq" id="WP_180308118.1">
    <property type="nucleotide sequence ID" value="NZ_CP058952.1"/>
</dbReference>
<feature type="transmembrane region" description="Helical" evidence="1">
    <location>
        <begin position="256"/>
        <end position="273"/>
    </location>
</feature>